<organism evidence="2 3">
    <name type="scientific">Flavobacterium davisii</name>
    <dbReference type="NCBI Taxonomy" id="2906077"/>
    <lineage>
        <taxon>Bacteria</taxon>
        <taxon>Pseudomonadati</taxon>
        <taxon>Bacteroidota</taxon>
        <taxon>Flavobacteriia</taxon>
        <taxon>Flavobacteriales</taxon>
        <taxon>Flavobacteriaceae</taxon>
        <taxon>Flavobacterium</taxon>
    </lineage>
</organism>
<sequence>MKRVVEYRKLLEVDKNVSLKELKTIYRNAMKEIHPDKFANDEEGRVLAEEKSKEIINAYHFLVSIADETRDKNFPEYQEMVANFPIVDFYLEKQVLFVTYLNGMTYEYLGVPKNVYIKMINAESPNRFAKRHIYGQYIYRKSGEAILD</sequence>
<dbReference type="SUPFAM" id="SSF46565">
    <property type="entry name" value="Chaperone J-domain"/>
    <property type="match status" value="1"/>
</dbReference>
<dbReference type="Proteomes" id="UP000197768">
    <property type="component" value="Unassembled WGS sequence"/>
</dbReference>
<dbReference type="Pfam" id="PF00226">
    <property type="entry name" value="DnaJ"/>
    <property type="match status" value="1"/>
</dbReference>
<name>A0A246GHN6_9FLAO</name>
<evidence type="ECO:0000313" key="2">
    <source>
        <dbReference type="EMBL" id="OWP83700.1"/>
    </source>
</evidence>
<dbReference type="RefSeq" id="WP_088393173.1">
    <property type="nucleotide sequence ID" value="NZ_MTCZ01000086.1"/>
</dbReference>
<dbReference type="Gene3D" id="1.10.287.110">
    <property type="entry name" value="DnaJ domain"/>
    <property type="match status" value="1"/>
</dbReference>
<accession>A0A246GHN6</accession>
<dbReference type="AlphaFoldDB" id="A0A246GHN6"/>
<dbReference type="PROSITE" id="PS50076">
    <property type="entry name" value="DNAJ_2"/>
    <property type="match status" value="1"/>
</dbReference>
<dbReference type="InterPro" id="IPR036869">
    <property type="entry name" value="J_dom_sf"/>
</dbReference>
<dbReference type="InterPro" id="IPR001623">
    <property type="entry name" value="DnaJ_domain"/>
</dbReference>
<evidence type="ECO:0000313" key="3">
    <source>
        <dbReference type="Proteomes" id="UP000197768"/>
    </source>
</evidence>
<dbReference type="EMBL" id="MTCZ01000086">
    <property type="protein sequence ID" value="OWP83700.1"/>
    <property type="molecule type" value="Genomic_DNA"/>
</dbReference>
<evidence type="ECO:0000259" key="1">
    <source>
        <dbReference type="PROSITE" id="PS50076"/>
    </source>
</evidence>
<proteinExistence type="predicted"/>
<protein>
    <submittedName>
        <fullName evidence="2">Molecular chaperone DnaJ</fullName>
    </submittedName>
</protein>
<gene>
    <name evidence="2" type="ORF">BWK59_09095</name>
</gene>
<dbReference type="Pfam" id="PF13619">
    <property type="entry name" value="KTSC"/>
    <property type="match status" value="1"/>
</dbReference>
<feature type="domain" description="J" evidence="1">
    <location>
        <begin position="6"/>
        <end position="78"/>
    </location>
</feature>
<dbReference type="PRINTS" id="PR00625">
    <property type="entry name" value="JDOMAIN"/>
</dbReference>
<reference evidence="2 3" key="1">
    <citation type="journal article" date="2017" name="Infect. Genet. Evol.">
        <title>Comparative genome analysis of fish pathogen Flavobacterium columnare reveals extensive sequence diversity within the species.</title>
        <authorList>
            <person name="Kayansamruaj P."/>
            <person name="Dong H.T."/>
            <person name="Hirono I."/>
            <person name="Kondo H."/>
            <person name="Senapin S."/>
            <person name="Rodkhum C."/>
        </authorList>
    </citation>
    <scope>NUCLEOTIDE SEQUENCE [LARGE SCALE GENOMIC DNA]</scope>
    <source>
        <strain evidence="2 3">1215</strain>
    </source>
</reference>
<comment type="caution">
    <text evidence="2">The sequence shown here is derived from an EMBL/GenBank/DDBJ whole genome shotgun (WGS) entry which is preliminary data.</text>
</comment>
<dbReference type="CDD" id="cd06257">
    <property type="entry name" value="DnaJ"/>
    <property type="match status" value="1"/>
</dbReference>
<dbReference type="SMART" id="SM00271">
    <property type="entry name" value="DnaJ"/>
    <property type="match status" value="1"/>
</dbReference>
<dbReference type="InterPro" id="IPR025309">
    <property type="entry name" value="KTSC_dom"/>
</dbReference>